<dbReference type="InterPro" id="IPR004358">
    <property type="entry name" value="Sig_transdc_His_kin-like_C"/>
</dbReference>
<dbReference type="OrthoDB" id="9810447at2"/>
<evidence type="ECO:0000313" key="11">
    <source>
        <dbReference type="EMBL" id="EAR15405.1"/>
    </source>
</evidence>
<dbReference type="Gene3D" id="1.25.40.10">
    <property type="entry name" value="Tetratricopeptide repeat domain"/>
    <property type="match status" value="2"/>
</dbReference>
<evidence type="ECO:0000256" key="6">
    <source>
        <dbReference type="ARBA" id="ARBA00023012"/>
    </source>
</evidence>
<dbReference type="SUPFAM" id="SSF55874">
    <property type="entry name" value="ATPase domain of HSP90 chaperone/DNA topoisomerase II/histidine kinase"/>
    <property type="match status" value="1"/>
</dbReference>
<dbReference type="PRINTS" id="PR00344">
    <property type="entry name" value="BCTRLSENSOR"/>
</dbReference>
<dbReference type="EMBL" id="CP001712">
    <property type="protein sequence ID" value="EAR15405.1"/>
    <property type="molecule type" value="Genomic_DNA"/>
</dbReference>
<keyword evidence="6" id="KW-0902">Two-component regulatory system</keyword>
<organism evidence="11 12">
    <name type="scientific">Robiginitalea biformata (strain ATCC BAA-864 / DSM 15991 / KCTC 12146 / HTCC2501)</name>
    <dbReference type="NCBI Taxonomy" id="313596"/>
    <lineage>
        <taxon>Bacteria</taxon>
        <taxon>Pseudomonadati</taxon>
        <taxon>Bacteroidota</taxon>
        <taxon>Flavobacteriia</taxon>
        <taxon>Flavobacteriales</taxon>
        <taxon>Flavobacteriaceae</taxon>
        <taxon>Robiginitalea</taxon>
    </lineage>
</organism>
<dbReference type="RefSeq" id="WP_015754722.1">
    <property type="nucleotide sequence ID" value="NC_013222.1"/>
</dbReference>
<evidence type="ECO:0000256" key="8">
    <source>
        <dbReference type="SAM" id="Coils"/>
    </source>
</evidence>
<feature type="repeat" description="TPR" evidence="7">
    <location>
        <begin position="98"/>
        <end position="131"/>
    </location>
</feature>
<evidence type="ECO:0000256" key="1">
    <source>
        <dbReference type="ARBA" id="ARBA00000085"/>
    </source>
</evidence>
<dbReference type="PANTHER" id="PTHR43711">
    <property type="entry name" value="TWO-COMPONENT HISTIDINE KINASE"/>
    <property type="match status" value="1"/>
</dbReference>
<dbReference type="GO" id="GO:0000155">
    <property type="term" value="F:phosphorelay sensor kinase activity"/>
    <property type="evidence" value="ECO:0007669"/>
    <property type="project" value="InterPro"/>
</dbReference>
<feature type="transmembrane region" description="Helical" evidence="9">
    <location>
        <begin position="410"/>
        <end position="428"/>
    </location>
</feature>
<dbReference type="InterPro" id="IPR003594">
    <property type="entry name" value="HATPase_dom"/>
</dbReference>
<sequence length="692" mass="78755">MNPLRKYLILSSLLPFLLAFLWTPAVLLAAEENPREEILREIRSLERSAGFSPRDTTYINRLIDLAGEMRFYQADSLHQLAKRSLTLSEKAGYLLGEARSYLRLADFHSDKGNSDKAIEFYKKGLVLAGEAGADNLKISALNGLSGEYVYQGDIAGALTKYLEALELAEQTGELVMQSIINENIANLYAEQKDYDHCLEYFKKVKRINNKLGNDIINAETMSNLASVYADMGNLEYAMFNINQSIDTFEENRILDWLAFAYETKGKVYLKKFNYKWALYWYNQAEMLHMNLDDDRSRIDLLNGMAEAHFGQGNDSLAAAYATEGFRISEKINFREGKRDCAQTLYRIHRKKADYATALVYHEVFQKLSDSISRSENRQSLSLLKTRNEFEQQKAELIEANEKALAQQKRYVRIGWVILFIALVIIYLVNRSKKLQKRLAEELSTKKDILEVRKTELQANNQTKTKLFSIIGHDLRGPIGALQSLLNMYTEGEMKKEEFLSFIPKLKSDVDHIFFTLNNLLSWGHSQLEGANTKPVNTSLEHIVEENINLLSEIAEQKSIRVVSELEGNTEVWADPNQVDIVIRNLISNALKFTPENGIVSLRAEDKETHWQIAVRDTGVGIDRVTLSKLFQDTSNTSTYGTNNEKGTGLGLSLCKEMVEKNKGKIWVDSTLRIGSTFYFTLPKATEKYSAAV</sequence>
<dbReference type="PANTHER" id="PTHR43711:SF31">
    <property type="entry name" value="HISTIDINE KINASE"/>
    <property type="match status" value="1"/>
</dbReference>
<keyword evidence="9" id="KW-0472">Membrane</keyword>
<proteinExistence type="predicted"/>
<dbReference type="InterPro" id="IPR036890">
    <property type="entry name" value="HATPase_C_sf"/>
</dbReference>
<dbReference type="EC" id="2.7.13.3" evidence="2"/>
<dbReference type="InterPro" id="IPR050736">
    <property type="entry name" value="Sensor_HK_Regulatory"/>
</dbReference>
<comment type="catalytic activity">
    <reaction evidence="1">
        <text>ATP + protein L-histidine = ADP + protein N-phospho-L-histidine.</text>
        <dbReference type="EC" id="2.7.13.3"/>
    </reaction>
</comment>
<evidence type="ECO:0000313" key="12">
    <source>
        <dbReference type="Proteomes" id="UP000009049"/>
    </source>
</evidence>
<dbReference type="Pfam" id="PF02518">
    <property type="entry name" value="HATPase_c"/>
    <property type="match status" value="1"/>
</dbReference>
<dbReference type="Gene3D" id="1.10.287.130">
    <property type="match status" value="1"/>
</dbReference>
<evidence type="ECO:0000256" key="5">
    <source>
        <dbReference type="ARBA" id="ARBA00022777"/>
    </source>
</evidence>
<dbReference type="STRING" id="313596.RB2501_13794"/>
<accession>A4CKK6</accession>
<evidence type="ECO:0000256" key="9">
    <source>
        <dbReference type="SAM" id="Phobius"/>
    </source>
</evidence>
<dbReference type="InterPro" id="IPR011990">
    <property type="entry name" value="TPR-like_helical_dom_sf"/>
</dbReference>
<dbReference type="SUPFAM" id="SSF47384">
    <property type="entry name" value="Homodimeric domain of signal transducing histidine kinase"/>
    <property type="match status" value="1"/>
</dbReference>
<dbReference type="Proteomes" id="UP000009049">
    <property type="component" value="Chromosome"/>
</dbReference>
<feature type="domain" description="Histidine kinase" evidence="10">
    <location>
        <begin position="469"/>
        <end position="685"/>
    </location>
</feature>
<dbReference type="InterPro" id="IPR005467">
    <property type="entry name" value="His_kinase_dom"/>
</dbReference>
<dbReference type="Gene3D" id="3.30.565.10">
    <property type="entry name" value="Histidine kinase-like ATPase, C-terminal domain"/>
    <property type="match status" value="1"/>
</dbReference>
<dbReference type="InterPro" id="IPR019734">
    <property type="entry name" value="TPR_rpt"/>
</dbReference>
<keyword evidence="9" id="KW-1133">Transmembrane helix</keyword>
<feature type="coiled-coil region" evidence="8">
    <location>
        <begin position="382"/>
        <end position="409"/>
    </location>
</feature>
<evidence type="ECO:0000256" key="4">
    <source>
        <dbReference type="ARBA" id="ARBA00022679"/>
    </source>
</evidence>
<dbReference type="KEGG" id="rbi:RB2501_13794"/>
<dbReference type="SUPFAM" id="SSF48452">
    <property type="entry name" value="TPR-like"/>
    <property type="match status" value="2"/>
</dbReference>
<evidence type="ECO:0000256" key="3">
    <source>
        <dbReference type="ARBA" id="ARBA00022553"/>
    </source>
</evidence>
<keyword evidence="8" id="KW-0175">Coiled coil</keyword>
<dbReference type="FunFam" id="3.30.565.10:FF:000006">
    <property type="entry name" value="Sensor histidine kinase WalK"/>
    <property type="match status" value="1"/>
</dbReference>
<keyword evidence="12" id="KW-1185">Reference proteome</keyword>
<dbReference type="SMART" id="SM00387">
    <property type="entry name" value="HATPase_c"/>
    <property type="match status" value="1"/>
</dbReference>
<evidence type="ECO:0000256" key="2">
    <source>
        <dbReference type="ARBA" id="ARBA00012438"/>
    </source>
</evidence>
<dbReference type="eggNOG" id="COG0457">
    <property type="taxonomic scope" value="Bacteria"/>
</dbReference>
<name>A4CKK6_ROBBH</name>
<protein>
    <recommendedName>
        <fullName evidence="2">histidine kinase</fullName>
        <ecNumber evidence="2">2.7.13.3</ecNumber>
    </recommendedName>
</protein>
<dbReference type="Pfam" id="PF13424">
    <property type="entry name" value="TPR_12"/>
    <property type="match status" value="2"/>
</dbReference>
<dbReference type="SMART" id="SM00028">
    <property type="entry name" value="TPR"/>
    <property type="match status" value="6"/>
</dbReference>
<dbReference type="PROSITE" id="PS50005">
    <property type="entry name" value="TPR"/>
    <property type="match status" value="1"/>
</dbReference>
<evidence type="ECO:0000259" key="10">
    <source>
        <dbReference type="PROSITE" id="PS50109"/>
    </source>
</evidence>
<dbReference type="eggNOG" id="COG4251">
    <property type="taxonomic scope" value="Bacteria"/>
</dbReference>
<dbReference type="InterPro" id="IPR036097">
    <property type="entry name" value="HisK_dim/P_sf"/>
</dbReference>
<keyword evidence="4" id="KW-0808">Transferase</keyword>
<dbReference type="PROSITE" id="PS50109">
    <property type="entry name" value="HIS_KIN"/>
    <property type="match status" value="1"/>
</dbReference>
<evidence type="ECO:0000256" key="7">
    <source>
        <dbReference type="PROSITE-ProRule" id="PRU00339"/>
    </source>
</evidence>
<keyword evidence="5 11" id="KW-0418">Kinase</keyword>
<keyword evidence="9" id="KW-0812">Transmembrane</keyword>
<keyword evidence="3" id="KW-0597">Phosphoprotein</keyword>
<dbReference type="AlphaFoldDB" id="A4CKK6"/>
<reference evidence="11 12" key="1">
    <citation type="journal article" date="2009" name="J. Bacteriol.">
        <title>Complete genome sequence of Robiginitalea biformata HTCC2501.</title>
        <authorList>
            <person name="Oh H.M."/>
            <person name="Giovannoni S.J."/>
            <person name="Lee K."/>
            <person name="Ferriera S."/>
            <person name="Johnson J."/>
            <person name="Cho J.C."/>
        </authorList>
    </citation>
    <scope>NUCLEOTIDE SEQUENCE [LARGE SCALE GENOMIC DNA]</scope>
    <source>
        <strain evidence="12">ATCC BAA-864 / HTCC2501 / KCTC 12146</strain>
    </source>
</reference>
<keyword evidence="7" id="KW-0802">TPR repeat</keyword>
<dbReference type="HOGENOM" id="CLU_000445_114_67_10"/>
<gene>
    <name evidence="11" type="ordered locus">RB2501_13794</name>
</gene>